<evidence type="ECO:0000313" key="3">
    <source>
        <dbReference type="Proteomes" id="UP000029228"/>
    </source>
</evidence>
<keyword evidence="1" id="KW-1133">Transmembrane helix</keyword>
<sequence>MGGLKVTIDDILEWGLFSIFSSFIAIKIGRLMFIKPCAKLMLSEAVRPYQKGAKITYLA</sequence>
<accession>A0A090RMS7</accession>
<proteinExistence type="predicted"/>
<keyword evidence="1" id="KW-0812">Transmembrane</keyword>
<dbReference type="Proteomes" id="UP000029228">
    <property type="component" value="Unassembled WGS sequence"/>
</dbReference>
<protein>
    <submittedName>
        <fullName evidence="2">Uncharacterized protein</fullName>
    </submittedName>
</protein>
<name>A0A090RMS7_9VIBR</name>
<dbReference type="STRING" id="990268.JCM19235_5060"/>
<keyword evidence="1" id="KW-0472">Membrane</keyword>
<evidence type="ECO:0000313" key="2">
    <source>
        <dbReference type="EMBL" id="GAL16511.1"/>
    </source>
</evidence>
<feature type="transmembrane region" description="Helical" evidence="1">
    <location>
        <begin position="14"/>
        <end position="33"/>
    </location>
</feature>
<comment type="caution">
    <text evidence="2">The sequence shown here is derived from an EMBL/GenBank/DDBJ whole genome shotgun (WGS) entry which is preliminary data.</text>
</comment>
<reference evidence="2 3" key="1">
    <citation type="submission" date="2014-09" db="EMBL/GenBank/DDBJ databases">
        <title>Vibrio maritimus JCM 19235. (C45) whole genome shotgun sequence.</title>
        <authorList>
            <person name="Sawabe T."/>
            <person name="Meirelles P."/>
            <person name="Nakanishi M."/>
            <person name="Sayaka M."/>
            <person name="Hattori M."/>
            <person name="Ohkuma M."/>
        </authorList>
    </citation>
    <scope>NUCLEOTIDE SEQUENCE [LARGE SCALE GENOMIC DNA]</scope>
    <source>
        <strain evidence="3">JCM19235</strain>
    </source>
</reference>
<dbReference type="EMBL" id="BBMR01000001">
    <property type="protein sequence ID" value="GAL16511.1"/>
    <property type="molecule type" value="Genomic_DNA"/>
</dbReference>
<evidence type="ECO:0000256" key="1">
    <source>
        <dbReference type="SAM" id="Phobius"/>
    </source>
</evidence>
<dbReference type="AlphaFoldDB" id="A0A090RMS7"/>
<gene>
    <name evidence="2" type="ORF">JCM19235_5060</name>
</gene>
<organism evidence="2 3">
    <name type="scientific">Vibrio maritimus</name>
    <dbReference type="NCBI Taxonomy" id="990268"/>
    <lineage>
        <taxon>Bacteria</taxon>
        <taxon>Pseudomonadati</taxon>
        <taxon>Pseudomonadota</taxon>
        <taxon>Gammaproteobacteria</taxon>
        <taxon>Vibrionales</taxon>
        <taxon>Vibrionaceae</taxon>
        <taxon>Vibrio</taxon>
    </lineage>
</organism>
<reference evidence="2 3" key="2">
    <citation type="submission" date="2014-09" db="EMBL/GenBank/DDBJ databases">
        <authorList>
            <consortium name="NBRP consortium"/>
            <person name="Sawabe T."/>
            <person name="Meirelles P."/>
            <person name="Nakanishi M."/>
            <person name="Sayaka M."/>
            <person name="Hattori M."/>
            <person name="Ohkuma M."/>
        </authorList>
    </citation>
    <scope>NUCLEOTIDE SEQUENCE [LARGE SCALE GENOMIC DNA]</scope>
    <source>
        <strain evidence="3">JCM19235</strain>
    </source>
</reference>
<keyword evidence="3" id="KW-1185">Reference proteome</keyword>